<dbReference type="Pfam" id="PF13545">
    <property type="entry name" value="HTH_Crp_2"/>
    <property type="match status" value="1"/>
</dbReference>
<reference evidence="6 7" key="1">
    <citation type="submission" date="2019-04" db="EMBL/GenBank/DDBJ databases">
        <title>Thalassotalea guangxiensis sp. nov., isolated from sediment of the coastal wetland.</title>
        <authorList>
            <person name="Zheng S."/>
            <person name="Zhang D."/>
        </authorList>
    </citation>
    <scope>NUCLEOTIDE SEQUENCE [LARGE SCALE GENOMIC DNA]</scope>
    <source>
        <strain evidence="6 7">ZS-4</strain>
    </source>
</reference>
<dbReference type="InterPro" id="IPR036390">
    <property type="entry name" value="WH_DNA-bd_sf"/>
</dbReference>
<evidence type="ECO:0000259" key="4">
    <source>
        <dbReference type="PROSITE" id="PS50042"/>
    </source>
</evidence>
<dbReference type="InterPro" id="IPR012318">
    <property type="entry name" value="HTH_CRP"/>
</dbReference>
<dbReference type="CDD" id="cd00092">
    <property type="entry name" value="HTH_CRP"/>
    <property type="match status" value="1"/>
</dbReference>
<dbReference type="SMART" id="SM00100">
    <property type="entry name" value="cNMP"/>
    <property type="match status" value="1"/>
</dbReference>
<feature type="domain" description="HTH crp-type" evidence="5">
    <location>
        <begin position="154"/>
        <end position="225"/>
    </location>
</feature>
<dbReference type="AlphaFoldDB" id="A0A4U1B1N6"/>
<dbReference type="GO" id="GO:0003700">
    <property type="term" value="F:DNA-binding transcription factor activity"/>
    <property type="evidence" value="ECO:0007669"/>
    <property type="project" value="InterPro"/>
</dbReference>
<dbReference type="Gene3D" id="1.10.10.10">
    <property type="entry name" value="Winged helix-like DNA-binding domain superfamily/Winged helix DNA-binding domain"/>
    <property type="match status" value="1"/>
</dbReference>
<evidence type="ECO:0000313" key="6">
    <source>
        <dbReference type="EMBL" id="TKB43257.1"/>
    </source>
</evidence>
<dbReference type="Pfam" id="PF00027">
    <property type="entry name" value="cNMP_binding"/>
    <property type="match status" value="1"/>
</dbReference>
<keyword evidence="1" id="KW-0805">Transcription regulation</keyword>
<dbReference type="InterPro" id="IPR000595">
    <property type="entry name" value="cNMP-bd_dom"/>
</dbReference>
<keyword evidence="3" id="KW-0804">Transcription</keyword>
<dbReference type="PROSITE" id="PS50042">
    <property type="entry name" value="CNMP_BINDING_3"/>
    <property type="match status" value="1"/>
</dbReference>
<evidence type="ECO:0000256" key="1">
    <source>
        <dbReference type="ARBA" id="ARBA00023015"/>
    </source>
</evidence>
<dbReference type="SUPFAM" id="SSF51206">
    <property type="entry name" value="cAMP-binding domain-like"/>
    <property type="match status" value="1"/>
</dbReference>
<name>A0A4U1B1N6_9GAMM</name>
<dbReference type="OrthoDB" id="9126850at2"/>
<dbReference type="PANTHER" id="PTHR24567">
    <property type="entry name" value="CRP FAMILY TRANSCRIPTIONAL REGULATORY PROTEIN"/>
    <property type="match status" value="1"/>
</dbReference>
<dbReference type="Proteomes" id="UP000307999">
    <property type="component" value="Unassembled WGS sequence"/>
</dbReference>
<dbReference type="RefSeq" id="WP_136737168.1">
    <property type="nucleotide sequence ID" value="NZ_SWDB01000040.1"/>
</dbReference>
<evidence type="ECO:0000256" key="3">
    <source>
        <dbReference type="ARBA" id="ARBA00023163"/>
    </source>
</evidence>
<evidence type="ECO:0000313" key="7">
    <source>
        <dbReference type="Proteomes" id="UP000307999"/>
    </source>
</evidence>
<dbReference type="Gene3D" id="2.60.120.10">
    <property type="entry name" value="Jelly Rolls"/>
    <property type="match status" value="1"/>
</dbReference>
<keyword evidence="7" id="KW-1185">Reference proteome</keyword>
<dbReference type="SMART" id="SM00419">
    <property type="entry name" value="HTH_CRP"/>
    <property type="match status" value="1"/>
</dbReference>
<dbReference type="GO" id="GO:0003677">
    <property type="term" value="F:DNA binding"/>
    <property type="evidence" value="ECO:0007669"/>
    <property type="project" value="UniProtKB-KW"/>
</dbReference>
<evidence type="ECO:0000256" key="2">
    <source>
        <dbReference type="ARBA" id="ARBA00023125"/>
    </source>
</evidence>
<comment type="caution">
    <text evidence="6">The sequence shown here is derived from an EMBL/GenBank/DDBJ whole genome shotgun (WGS) entry which is preliminary data.</text>
</comment>
<dbReference type="PROSITE" id="PS51063">
    <property type="entry name" value="HTH_CRP_2"/>
    <property type="match status" value="1"/>
</dbReference>
<dbReference type="EMBL" id="SWDB01000040">
    <property type="protein sequence ID" value="TKB43257.1"/>
    <property type="molecule type" value="Genomic_DNA"/>
</dbReference>
<accession>A0A4U1B1N6</accession>
<dbReference type="PANTHER" id="PTHR24567:SF28">
    <property type="entry name" value="LISTERIOLYSIN REGULATORY PROTEIN"/>
    <property type="match status" value="1"/>
</dbReference>
<dbReference type="SUPFAM" id="SSF46785">
    <property type="entry name" value="Winged helix' DNA-binding domain"/>
    <property type="match status" value="1"/>
</dbReference>
<dbReference type="GO" id="GO:0005829">
    <property type="term" value="C:cytosol"/>
    <property type="evidence" value="ECO:0007669"/>
    <property type="project" value="TreeGrafter"/>
</dbReference>
<dbReference type="InterPro" id="IPR014710">
    <property type="entry name" value="RmlC-like_jellyroll"/>
</dbReference>
<protein>
    <submittedName>
        <fullName evidence="6">Cyclic nucleotide-binding domain-containing protein</fullName>
    </submittedName>
</protein>
<evidence type="ECO:0000259" key="5">
    <source>
        <dbReference type="PROSITE" id="PS51063"/>
    </source>
</evidence>
<sequence length="233" mass="26655">MPLDLEKVGVKTALRSFLGSNDLDTNTLAEFYQDLSRNSEEIRYSPGQHLFREGDLNEYIYIPVSGAIMLERSTSSGSRQVFAFLLTGNILGVSDQLIYNFSAKALNDSNVIKISQKLMKNIFERYPAIAKRYQQITSHILSMILDQLFIMGQRTAHQRLAHLLLDMQNRLGHGTNKFHLPMSRQDIADYLGMSLETTSRGFSQLKKLDLINIENNYQITIVERVKLTDYANR</sequence>
<proteinExistence type="predicted"/>
<dbReference type="InterPro" id="IPR036388">
    <property type="entry name" value="WH-like_DNA-bd_sf"/>
</dbReference>
<gene>
    <name evidence="6" type="ORF">E8M12_15445</name>
</gene>
<dbReference type="InterPro" id="IPR018335">
    <property type="entry name" value="Tscrpt_reg_HTH_Crp-type_CS"/>
</dbReference>
<feature type="domain" description="Cyclic nucleotide-binding" evidence="4">
    <location>
        <begin position="23"/>
        <end position="92"/>
    </location>
</feature>
<dbReference type="PROSITE" id="PS00042">
    <property type="entry name" value="HTH_CRP_1"/>
    <property type="match status" value="1"/>
</dbReference>
<keyword evidence="2" id="KW-0238">DNA-binding</keyword>
<dbReference type="InterPro" id="IPR018490">
    <property type="entry name" value="cNMP-bd_dom_sf"/>
</dbReference>
<dbReference type="PRINTS" id="PR00034">
    <property type="entry name" value="HTHCRP"/>
</dbReference>
<dbReference type="CDD" id="cd00038">
    <property type="entry name" value="CAP_ED"/>
    <property type="match status" value="1"/>
</dbReference>
<organism evidence="6 7">
    <name type="scientific">Thalassotalea mangrovi</name>
    <dbReference type="NCBI Taxonomy" id="2572245"/>
    <lineage>
        <taxon>Bacteria</taxon>
        <taxon>Pseudomonadati</taxon>
        <taxon>Pseudomonadota</taxon>
        <taxon>Gammaproteobacteria</taxon>
        <taxon>Alteromonadales</taxon>
        <taxon>Colwelliaceae</taxon>
        <taxon>Thalassotalea</taxon>
    </lineage>
</organism>
<dbReference type="InterPro" id="IPR050397">
    <property type="entry name" value="Env_Response_Regulators"/>
</dbReference>